<gene>
    <name evidence="1" type="ORF">H7U12_12085</name>
</gene>
<accession>A0ABR6VT92</accession>
<keyword evidence="2" id="KW-1185">Reference proteome</keyword>
<comment type="caution">
    <text evidence="1">The sequence shown here is derived from an EMBL/GenBank/DDBJ whole genome shotgun (WGS) entry which is preliminary data.</text>
</comment>
<dbReference type="Proteomes" id="UP000659698">
    <property type="component" value="Unassembled WGS sequence"/>
</dbReference>
<protein>
    <submittedName>
        <fullName evidence="1">Uncharacterized protein</fullName>
    </submittedName>
</protein>
<name>A0ABR6VT92_9BACT</name>
<sequence>MEKKQENSPSFQKTRDNLLTSLQNHLENIYLVEKQFTDIIILSDVFPFNPNQVEKDKWEDYEIKRGNLRDLFIDETNQLEGLIKAIRQKKFNPTDSKQLLLLILGYVDIADSAFQKLFTYSFVTRNIDEMLESTQTRFVKLRNLIRLLIKGVI</sequence>
<proteinExistence type="predicted"/>
<dbReference type="EMBL" id="JACOAF010000030">
    <property type="protein sequence ID" value="MBC3540422.1"/>
    <property type="molecule type" value="Genomic_DNA"/>
</dbReference>
<organism evidence="1 2">
    <name type="scientific">Rufibacter sediminis</name>
    <dbReference type="NCBI Taxonomy" id="2762756"/>
    <lineage>
        <taxon>Bacteria</taxon>
        <taxon>Pseudomonadati</taxon>
        <taxon>Bacteroidota</taxon>
        <taxon>Cytophagia</taxon>
        <taxon>Cytophagales</taxon>
        <taxon>Hymenobacteraceae</taxon>
        <taxon>Rufibacter</taxon>
    </lineage>
</organism>
<evidence type="ECO:0000313" key="1">
    <source>
        <dbReference type="EMBL" id="MBC3540422.1"/>
    </source>
</evidence>
<evidence type="ECO:0000313" key="2">
    <source>
        <dbReference type="Proteomes" id="UP000659698"/>
    </source>
</evidence>
<reference evidence="1 2" key="1">
    <citation type="journal article" date="2019" name="Int. J. Syst. Evol. Microbiol.">
        <title>Rufibacter sediminis sp. nov., isolated from freshwater lake sediment.</title>
        <authorList>
            <person name="Qu J.H."/>
            <person name="Zhang L.J."/>
            <person name="Fu Y.H."/>
            <person name="Li H.F."/>
        </authorList>
    </citation>
    <scope>NUCLEOTIDE SEQUENCE [LARGE SCALE GENOMIC DNA]</scope>
    <source>
        <strain evidence="1 2">H-1</strain>
    </source>
</reference>
<dbReference type="RefSeq" id="WP_186638136.1">
    <property type="nucleotide sequence ID" value="NZ_JACOAF010000030.1"/>
</dbReference>